<dbReference type="AlphaFoldDB" id="A0A157LT15"/>
<dbReference type="KEGG" id="btrm:SAMEA390648703964"/>
<sequence length="285" mass="30515">MSIPLTLALILAPLSAALMAWQLLAVLRPAWARYRGAYQQGMRLGLQEVFVFVDPRQLWGLALAGAVSAGGVAGLLSGQWMLALLVALLAWHLPGWGLARARRRRQQRLLAQLPGGLLSLAAALRGGASLAVGLRQLADLAQAPLAQEVGLMLREQRLGVSFDDALSRWEARAGLPELHLVTAAFRVAGSAGGNLAQTLESIAQALQEQLRAQGKLRALTAQGRMQAWVLSAMPAVLGMVLYALRPESMAALWRTAAGWVVLALVALLQVVGWWMIRRILAASAP</sequence>
<dbReference type="eggNOG" id="COG4965">
    <property type="taxonomic scope" value="Bacteria"/>
</dbReference>
<dbReference type="InterPro" id="IPR018076">
    <property type="entry name" value="T2SS_GspF_dom"/>
</dbReference>
<evidence type="ECO:0000259" key="7">
    <source>
        <dbReference type="Pfam" id="PF00482"/>
    </source>
</evidence>
<dbReference type="GeneID" id="56588817"/>
<evidence type="ECO:0000313" key="9">
    <source>
        <dbReference type="Proteomes" id="UP000076825"/>
    </source>
</evidence>
<dbReference type="Gene3D" id="1.20.81.30">
    <property type="entry name" value="Type II secretion system (T2SS), domain F"/>
    <property type="match status" value="1"/>
</dbReference>
<evidence type="ECO:0000256" key="1">
    <source>
        <dbReference type="ARBA" id="ARBA00004651"/>
    </source>
</evidence>
<dbReference type="STRING" id="123899.SAMEA3906487_03964"/>
<gene>
    <name evidence="8" type="ORF">SAMEA3906487_03964</name>
</gene>
<protein>
    <submittedName>
        <fullName evidence="8">Pilus assembly protein</fullName>
    </submittedName>
</protein>
<proteinExistence type="predicted"/>
<name>A0A157LT15_9BORD</name>
<keyword evidence="2" id="KW-1003">Cell membrane</keyword>
<evidence type="ECO:0000256" key="6">
    <source>
        <dbReference type="SAM" id="Phobius"/>
    </source>
</evidence>
<accession>A0A157LT15</accession>
<organism evidence="8 9">
    <name type="scientific">Bordetella trematum</name>
    <dbReference type="NCBI Taxonomy" id="123899"/>
    <lineage>
        <taxon>Bacteria</taxon>
        <taxon>Pseudomonadati</taxon>
        <taxon>Pseudomonadota</taxon>
        <taxon>Betaproteobacteria</taxon>
        <taxon>Burkholderiales</taxon>
        <taxon>Alcaligenaceae</taxon>
        <taxon>Bordetella</taxon>
    </lineage>
</organism>
<dbReference type="GO" id="GO:0005886">
    <property type="term" value="C:plasma membrane"/>
    <property type="evidence" value="ECO:0007669"/>
    <property type="project" value="UniProtKB-SubCell"/>
</dbReference>
<dbReference type="RefSeq" id="WP_063492464.1">
    <property type="nucleotide sequence ID" value="NZ_CP016340.1"/>
</dbReference>
<dbReference type="Pfam" id="PF00482">
    <property type="entry name" value="T2SSF"/>
    <property type="match status" value="1"/>
</dbReference>
<evidence type="ECO:0000256" key="3">
    <source>
        <dbReference type="ARBA" id="ARBA00022692"/>
    </source>
</evidence>
<dbReference type="PATRIC" id="fig|123899.6.peg.3961"/>
<evidence type="ECO:0000256" key="4">
    <source>
        <dbReference type="ARBA" id="ARBA00022989"/>
    </source>
</evidence>
<evidence type="ECO:0000256" key="5">
    <source>
        <dbReference type="ARBA" id="ARBA00023136"/>
    </source>
</evidence>
<evidence type="ECO:0000256" key="2">
    <source>
        <dbReference type="ARBA" id="ARBA00022475"/>
    </source>
</evidence>
<keyword evidence="9" id="KW-1185">Reference proteome</keyword>
<dbReference type="Proteomes" id="UP000076825">
    <property type="component" value="Chromosome 1"/>
</dbReference>
<keyword evidence="4 6" id="KW-1133">Transmembrane helix</keyword>
<dbReference type="OrthoDB" id="597333at2"/>
<feature type="transmembrane region" description="Helical" evidence="6">
    <location>
        <begin position="256"/>
        <end position="276"/>
    </location>
</feature>
<evidence type="ECO:0000313" key="8">
    <source>
        <dbReference type="EMBL" id="SAI74036.1"/>
    </source>
</evidence>
<feature type="transmembrane region" description="Helical" evidence="6">
    <location>
        <begin position="225"/>
        <end position="244"/>
    </location>
</feature>
<reference evidence="8 9" key="1">
    <citation type="submission" date="2016-04" db="EMBL/GenBank/DDBJ databases">
        <authorList>
            <consortium name="Pathogen Informatics"/>
        </authorList>
    </citation>
    <scope>NUCLEOTIDE SEQUENCE [LARGE SCALE GENOMIC DNA]</scope>
    <source>
        <strain evidence="8 9">H044680328</strain>
    </source>
</reference>
<feature type="transmembrane region" description="Helical" evidence="6">
    <location>
        <begin position="80"/>
        <end position="99"/>
    </location>
</feature>
<keyword evidence="3 6" id="KW-0812">Transmembrane</keyword>
<dbReference type="PANTHER" id="PTHR35007:SF1">
    <property type="entry name" value="PILUS ASSEMBLY PROTEIN"/>
    <property type="match status" value="1"/>
</dbReference>
<feature type="domain" description="Type II secretion system protein GspF" evidence="7">
    <location>
        <begin position="119"/>
        <end position="241"/>
    </location>
</feature>
<dbReference type="InterPro" id="IPR042094">
    <property type="entry name" value="T2SS_GspF_sf"/>
</dbReference>
<dbReference type="EMBL" id="LT546645">
    <property type="protein sequence ID" value="SAI74036.1"/>
    <property type="molecule type" value="Genomic_DNA"/>
</dbReference>
<dbReference type="PANTHER" id="PTHR35007">
    <property type="entry name" value="INTEGRAL MEMBRANE PROTEIN-RELATED"/>
    <property type="match status" value="1"/>
</dbReference>
<keyword evidence="5 6" id="KW-0472">Membrane</keyword>
<comment type="subcellular location">
    <subcellularLocation>
        <location evidence="1">Cell membrane</location>
        <topology evidence="1">Multi-pass membrane protein</topology>
    </subcellularLocation>
</comment>